<comment type="similarity">
    <text evidence="2 17">Belongs to the PDGF/VEGF growth factor family.</text>
</comment>
<dbReference type="InterPro" id="IPR000072">
    <property type="entry name" value="PDGF/VEGF_dom"/>
</dbReference>
<keyword evidence="4" id="KW-0964">Secreted</keyword>
<evidence type="ECO:0000256" key="4">
    <source>
        <dbReference type="ARBA" id="ARBA00022525"/>
    </source>
</evidence>
<dbReference type="FunCoup" id="H3B7S0">
    <property type="interactions" value="704"/>
</dbReference>
<dbReference type="GO" id="GO:0042056">
    <property type="term" value="F:chemoattractant activity"/>
    <property type="evidence" value="ECO:0007669"/>
    <property type="project" value="TreeGrafter"/>
</dbReference>
<evidence type="ECO:0000256" key="15">
    <source>
        <dbReference type="ARBA" id="ARBA00070958"/>
    </source>
</evidence>
<dbReference type="KEGG" id="lcm:102361433"/>
<accession>H3B7S0</accession>
<evidence type="ECO:0000256" key="5">
    <source>
        <dbReference type="ARBA" id="ARBA00022657"/>
    </source>
</evidence>
<dbReference type="OrthoDB" id="198735at2759"/>
<evidence type="ECO:0000256" key="8">
    <source>
        <dbReference type="ARBA" id="ARBA00022737"/>
    </source>
</evidence>
<dbReference type="InterPro" id="IPR023581">
    <property type="entry name" value="PD_growth_factor_CS"/>
</dbReference>
<evidence type="ECO:0000313" key="21">
    <source>
        <dbReference type="Proteomes" id="UP000008672"/>
    </source>
</evidence>
<keyword evidence="9" id="KW-0221">Differentiation</keyword>
<keyword evidence="21" id="KW-1185">Reference proteome</keyword>
<dbReference type="STRING" id="7897.ENSLACP00000017941"/>
<dbReference type="GO" id="GO:0001938">
    <property type="term" value="P:positive regulation of endothelial cell proliferation"/>
    <property type="evidence" value="ECO:0007669"/>
    <property type="project" value="TreeGrafter"/>
</dbReference>
<comment type="subunit">
    <text evidence="14">Homodimer; non-covalent and antiparallel.</text>
</comment>
<dbReference type="EMBL" id="AFYH01088354">
    <property type="status" value="NOT_ANNOTATED_CDS"/>
    <property type="molecule type" value="Genomic_DNA"/>
</dbReference>
<reference evidence="21" key="1">
    <citation type="submission" date="2011-08" db="EMBL/GenBank/DDBJ databases">
        <title>The draft genome of Latimeria chalumnae.</title>
        <authorList>
            <person name="Di Palma F."/>
            <person name="Alfoldi J."/>
            <person name="Johnson J."/>
            <person name="Berlin A."/>
            <person name="Gnerre S."/>
            <person name="Jaffe D."/>
            <person name="MacCallum I."/>
            <person name="Young S."/>
            <person name="Walker B.J."/>
            <person name="Lander E."/>
            <person name="Lindblad-Toh K."/>
        </authorList>
    </citation>
    <scope>NUCLEOTIDE SEQUENCE [LARGE SCALE GENOMIC DNA]</scope>
    <source>
        <strain evidence="21">Wild caught</strain>
    </source>
</reference>
<evidence type="ECO:0000256" key="13">
    <source>
        <dbReference type="ARBA" id="ARBA00023246"/>
    </source>
</evidence>
<keyword evidence="12" id="KW-0325">Glycoprotein</keyword>
<dbReference type="Pfam" id="PF00341">
    <property type="entry name" value="PDGF"/>
    <property type="match status" value="1"/>
</dbReference>
<evidence type="ECO:0000256" key="7">
    <source>
        <dbReference type="ARBA" id="ARBA00022729"/>
    </source>
</evidence>
<dbReference type="GO" id="GO:0002040">
    <property type="term" value="P:sprouting angiogenesis"/>
    <property type="evidence" value="ECO:0007669"/>
    <property type="project" value="TreeGrafter"/>
</dbReference>
<dbReference type="GO" id="GO:0048010">
    <property type="term" value="P:vascular endothelial growth factor receptor signaling pathway"/>
    <property type="evidence" value="ECO:0007669"/>
    <property type="project" value="TreeGrafter"/>
</dbReference>
<keyword evidence="6" id="KW-0165">Cleavage on pair of basic residues</keyword>
<evidence type="ECO:0000256" key="10">
    <source>
        <dbReference type="ARBA" id="ARBA00023030"/>
    </source>
</evidence>
<name>H3B7S0_LATCH</name>
<dbReference type="RefSeq" id="XP_005997910.1">
    <property type="nucleotide sequence ID" value="XM_005997848.3"/>
</dbReference>
<evidence type="ECO:0000256" key="1">
    <source>
        <dbReference type="ARBA" id="ARBA00004613"/>
    </source>
</evidence>
<gene>
    <name evidence="20" type="primary">VEGFD</name>
</gene>
<dbReference type="EMBL" id="AFYH01088351">
    <property type="status" value="NOT_ANNOTATED_CDS"/>
    <property type="molecule type" value="Genomic_DNA"/>
</dbReference>
<dbReference type="InterPro" id="IPR029034">
    <property type="entry name" value="Cystine-knot_cytokine"/>
</dbReference>
<keyword evidence="5" id="KW-0037">Angiogenesis</keyword>
<dbReference type="GO" id="GO:0008083">
    <property type="term" value="F:growth factor activity"/>
    <property type="evidence" value="ECO:0007669"/>
    <property type="project" value="UniProtKB-KW"/>
</dbReference>
<comment type="subcellular location">
    <subcellularLocation>
        <location evidence="1">Secreted</location>
    </subcellularLocation>
</comment>
<feature type="domain" description="Platelet-derived growth factor (PDGF) family profile" evidence="19">
    <location>
        <begin position="94"/>
        <end position="193"/>
    </location>
</feature>
<dbReference type="GO" id="GO:0050930">
    <property type="term" value="P:induction of positive chemotaxis"/>
    <property type="evidence" value="ECO:0007669"/>
    <property type="project" value="TreeGrafter"/>
</dbReference>
<dbReference type="HOGENOM" id="CLU_061712_0_0_1"/>
<dbReference type="EMBL" id="AFYH01088353">
    <property type="status" value="NOT_ANNOTATED_CDS"/>
    <property type="molecule type" value="Genomic_DNA"/>
</dbReference>
<keyword evidence="11" id="KW-1015">Disulfide bond</keyword>
<dbReference type="GO" id="GO:0038084">
    <property type="term" value="P:vascular endothelial growth factor signaling pathway"/>
    <property type="evidence" value="ECO:0007669"/>
    <property type="project" value="TreeGrafter"/>
</dbReference>
<evidence type="ECO:0000259" key="19">
    <source>
        <dbReference type="PROSITE" id="PS50278"/>
    </source>
</evidence>
<dbReference type="PANTHER" id="PTHR12025:SF11">
    <property type="entry name" value="VASCULAR ENDOTHELIAL GROWTH FACTOR D"/>
    <property type="match status" value="1"/>
</dbReference>
<proteinExistence type="inferred from homology"/>
<reference evidence="20" key="2">
    <citation type="submission" date="2025-08" db="UniProtKB">
        <authorList>
            <consortium name="Ensembl"/>
        </authorList>
    </citation>
    <scope>IDENTIFICATION</scope>
</reference>
<dbReference type="EMBL" id="AFYH01088352">
    <property type="status" value="NOT_ANNOTATED_CDS"/>
    <property type="molecule type" value="Genomic_DNA"/>
</dbReference>
<dbReference type="SUPFAM" id="SSF57501">
    <property type="entry name" value="Cystine-knot cytokines"/>
    <property type="match status" value="1"/>
</dbReference>
<dbReference type="GO" id="GO:0005172">
    <property type="term" value="F:vascular endothelial growth factor receptor binding"/>
    <property type="evidence" value="ECO:0007669"/>
    <property type="project" value="TreeGrafter"/>
</dbReference>
<reference evidence="20" key="3">
    <citation type="submission" date="2025-09" db="UniProtKB">
        <authorList>
            <consortium name="Ensembl"/>
        </authorList>
    </citation>
    <scope>IDENTIFICATION</scope>
</reference>
<keyword evidence="8" id="KW-0677">Repeat</keyword>
<dbReference type="PANTHER" id="PTHR12025">
    <property type="entry name" value="VASCULAR ENDOTHELIAL GROWTH FACTOR"/>
    <property type="match status" value="1"/>
</dbReference>
<dbReference type="GO" id="GO:0045766">
    <property type="term" value="P:positive regulation of angiogenesis"/>
    <property type="evidence" value="ECO:0007669"/>
    <property type="project" value="TreeGrafter"/>
</dbReference>
<dbReference type="GeneID" id="102361433"/>
<evidence type="ECO:0000256" key="2">
    <source>
        <dbReference type="ARBA" id="ARBA00006686"/>
    </source>
</evidence>
<evidence type="ECO:0000256" key="3">
    <source>
        <dbReference type="ARBA" id="ARBA00022473"/>
    </source>
</evidence>
<dbReference type="Proteomes" id="UP000008672">
    <property type="component" value="Unassembled WGS sequence"/>
</dbReference>
<dbReference type="EMBL" id="AFYH01088350">
    <property type="status" value="NOT_ANNOTATED_CDS"/>
    <property type="molecule type" value="Genomic_DNA"/>
</dbReference>
<evidence type="ECO:0000256" key="9">
    <source>
        <dbReference type="ARBA" id="ARBA00022782"/>
    </source>
</evidence>
<keyword evidence="7 18" id="KW-0732">Signal</keyword>
<evidence type="ECO:0000256" key="17">
    <source>
        <dbReference type="RuleBase" id="RU003818"/>
    </source>
</evidence>
<protein>
    <recommendedName>
        <fullName evidence="15">Vascular endothelial growth factor D</fullName>
    </recommendedName>
    <alternativeName>
        <fullName evidence="16">c-Fos-induced growth factor</fullName>
    </alternativeName>
</protein>
<dbReference type="GO" id="GO:0001666">
    <property type="term" value="P:response to hypoxia"/>
    <property type="evidence" value="ECO:0007669"/>
    <property type="project" value="TreeGrafter"/>
</dbReference>
<keyword evidence="10 17" id="KW-0339">Growth factor</keyword>
<evidence type="ECO:0000256" key="16">
    <source>
        <dbReference type="ARBA" id="ARBA00082424"/>
    </source>
</evidence>
<feature type="chain" id="PRO_5003580997" description="Vascular endothelial growth factor D" evidence="18">
    <location>
        <begin position="22"/>
        <end position="341"/>
    </location>
</feature>
<keyword evidence="3" id="KW-0217">Developmental protein</keyword>
<dbReference type="InterPro" id="IPR050507">
    <property type="entry name" value="PDGF/VEGF_growth_factor"/>
</dbReference>
<organism evidence="20 21">
    <name type="scientific">Latimeria chalumnae</name>
    <name type="common">Coelacanth</name>
    <dbReference type="NCBI Taxonomy" id="7897"/>
    <lineage>
        <taxon>Eukaryota</taxon>
        <taxon>Metazoa</taxon>
        <taxon>Chordata</taxon>
        <taxon>Craniata</taxon>
        <taxon>Vertebrata</taxon>
        <taxon>Euteleostomi</taxon>
        <taxon>Coelacanthiformes</taxon>
        <taxon>Coelacanthidae</taxon>
        <taxon>Latimeria</taxon>
    </lineage>
</organism>
<dbReference type="GO" id="GO:0005615">
    <property type="term" value="C:extracellular space"/>
    <property type="evidence" value="ECO:0007669"/>
    <property type="project" value="TreeGrafter"/>
</dbReference>
<evidence type="ECO:0000256" key="6">
    <source>
        <dbReference type="ARBA" id="ARBA00022685"/>
    </source>
</evidence>
<dbReference type="Ensembl" id="ENSLACT00000018071.1">
    <property type="protein sequence ID" value="ENSLACP00000017941.1"/>
    <property type="gene ID" value="ENSLACG00000015806.1"/>
</dbReference>
<keyword evidence="13" id="KW-0497">Mitogen</keyword>
<dbReference type="FunFam" id="2.10.90.10:FF:000021">
    <property type="entry name" value="vascular endothelial growth factor D"/>
    <property type="match status" value="1"/>
</dbReference>
<dbReference type="OMA" id="IDMLWDN"/>
<dbReference type="GO" id="GO:0008015">
    <property type="term" value="P:blood circulation"/>
    <property type="evidence" value="ECO:0007669"/>
    <property type="project" value="Ensembl"/>
</dbReference>
<dbReference type="SMART" id="SM00141">
    <property type="entry name" value="PDGF"/>
    <property type="match status" value="1"/>
</dbReference>
<dbReference type="PROSITE" id="PS00249">
    <property type="entry name" value="PDGF_1"/>
    <property type="match status" value="1"/>
</dbReference>
<evidence type="ECO:0000256" key="11">
    <source>
        <dbReference type="ARBA" id="ARBA00023157"/>
    </source>
</evidence>
<feature type="signal peptide" evidence="18">
    <location>
        <begin position="1"/>
        <end position="21"/>
    </location>
</feature>
<dbReference type="eggNOG" id="ENOG502QVIH">
    <property type="taxonomic scope" value="Eukaryota"/>
</dbReference>
<dbReference type="GO" id="GO:0016020">
    <property type="term" value="C:membrane"/>
    <property type="evidence" value="ECO:0007669"/>
    <property type="project" value="InterPro"/>
</dbReference>
<evidence type="ECO:0000313" key="20">
    <source>
        <dbReference type="Ensembl" id="ENSLACP00000017941.1"/>
    </source>
</evidence>
<evidence type="ECO:0000256" key="18">
    <source>
        <dbReference type="SAM" id="SignalP"/>
    </source>
</evidence>
<dbReference type="AlphaFoldDB" id="H3B7S0"/>
<dbReference type="PROSITE" id="PS50278">
    <property type="entry name" value="PDGF_2"/>
    <property type="match status" value="1"/>
</dbReference>
<sequence>MNKQCCIFLHFMTLFLQLVGAYHYRPNTMQREDETTLEQQIRSASNFEELLKITYSEDWKLWKCRLKLQSLATLDSRTSSHRSTRFAAAFYDLEILKDIDEEWQRTQCMPREDCVDVAKELGTKTNTFFKPRCVSVFRCGGCCNEESLSCTNTSTSYVTKTLFKISIPLNNVPEPVVVEVANHTACKCLPISNTHRHPYSIIRRSLFYQEGDRCPYPTEDCHSGLVWDGSICQCVMPLEYPNNRRKEELSPIAELALCGPYMEFDEVLCDCVCRKICSEHQIQNPNNCTCECKESPGSCSLKQKMFDPESCSCMDRQCPPGKVFCSKLRRCVKEKRASQAP</sequence>
<dbReference type="GO" id="GO:0030154">
    <property type="term" value="P:cell differentiation"/>
    <property type="evidence" value="ECO:0007669"/>
    <property type="project" value="UniProtKB-KW"/>
</dbReference>
<dbReference type="CDD" id="cd00135">
    <property type="entry name" value="PDGF"/>
    <property type="match status" value="1"/>
</dbReference>
<dbReference type="Bgee" id="ENSLACG00000015806">
    <property type="expression patterns" value="Expressed in muscle tissue and 6 other cell types or tissues"/>
</dbReference>
<dbReference type="GeneTree" id="ENSGT00940000159726"/>
<dbReference type="Gene3D" id="2.10.90.10">
    <property type="entry name" value="Cystine-knot cytokines"/>
    <property type="match status" value="1"/>
</dbReference>
<dbReference type="CTD" id="2277"/>
<dbReference type="GO" id="GO:0060754">
    <property type="term" value="P:positive regulation of mast cell chemotaxis"/>
    <property type="evidence" value="ECO:0007669"/>
    <property type="project" value="TreeGrafter"/>
</dbReference>
<evidence type="ECO:0000256" key="12">
    <source>
        <dbReference type="ARBA" id="ARBA00023180"/>
    </source>
</evidence>
<dbReference type="InParanoid" id="H3B7S0"/>
<dbReference type="GO" id="GO:0051781">
    <property type="term" value="P:positive regulation of cell division"/>
    <property type="evidence" value="ECO:0007669"/>
    <property type="project" value="UniProtKB-KW"/>
</dbReference>
<evidence type="ECO:0000256" key="14">
    <source>
        <dbReference type="ARBA" id="ARBA00064778"/>
    </source>
</evidence>
<dbReference type="GO" id="GO:0001946">
    <property type="term" value="P:lymphangiogenesis"/>
    <property type="evidence" value="ECO:0007669"/>
    <property type="project" value="Ensembl"/>
</dbReference>